<dbReference type="OrthoDB" id="5673at2759"/>
<evidence type="ECO:0000313" key="4">
    <source>
        <dbReference type="EMBL" id="ODV97479.1"/>
    </source>
</evidence>
<proteinExistence type="predicted"/>
<dbReference type="PANTHER" id="PTHR31303">
    <property type="entry name" value="CTP-DEPENDENT DIACYLGLYCEROL KINASE 1"/>
    <property type="match status" value="1"/>
</dbReference>
<sequence length="314" mass="35813">MTTLKKDNLNFRNRKKPNNKNDSSKITESITNIDTSSDETANDPDFISSTKLEESSISTNSENSNVVENENENENISTGDRIIKELKQEVDEVVSFLQYHARFHNFIHKYEVPRKIFHSSIGFITLFLYRSGYELNQITPKMVTAFVVILLLDVIRFQSPIFNQLYVKAVGWMMREREVKNSYNGVLYYLLGIIITFSWCSRDIAVLSVLLLSWADTGASTFGRLYGKYTPKITKNKSLAGCIAAFIAGNFSLWIFNYMARPEDKHNLTLLDYILTGFIAAISEGIDIGIDDNLTIPVLSSLFLTLYRKFAINL</sequence>
<dbReference type="AlphaFoldDB" id="A0A1E4U0F8"/>
<dbReference type="PANTHER" id="PTHR31303:SF1">
    <property type="entry name" value="CTP-DEPENDENT DIACYLGLYCEROL KINASE 1"/>
    <property type="match status" value="1"/>
</dbReference>
<dbReference type="GO" id="GO:0006654">
    <property type="term" value="P:phosphatidic acid biosynthetic process"/>
    <property type="evidence" value="ECO:0007669"/>
    <property type="project" value="TreeGrafter"/>
</dbReference>
<evidence type="ECO:0000256" key="2">
    <source>
        <dbReference type="SAM" id="Phobius"/>
    </source>
</evidence>
<dbReference type="GO" id="GO:0005789">
    <property type="term" value="C:endoplasmic reticulum membrane"/>
    <property type="evidence" value="ECO:0007669"/>
    <property type="project" value="TreeGrafter"/>
</dbReference>
<protein>
    <recommendedName>
        <fullName evidence="6">Dolichol kinase</fullName>
    </recommendedName>
</protein>
<dbReference type="STRING" id="669874.A0A1E4U0F8"/>
<dbReference type="GO" id="GO:0004143">
    <property type="term" value="F:ATP-dependent diacylglycerol kinase activity"/>
    <property type="evidence" value="ECO:0007669"/>
    <property type="project" value="InterPro"/>
</dbReference>
<feature type="transmembrane region" description="Helical" evidence="2">
    <location>
        <begin position="239"/>
        <end position="260"/>
    </location>
</feature>
<keyword evidence="5" id="KW-1185">Reference proteome</keyword>
<dbReference type="EMBL" id="KV454027">
    <property type="protein sequence ID" value="ODV93088.1"/>
    <property type="molecule type" value="Genomic_DNA"/>
</dbReference>
<feature type="transmembrane region" description="Helical" evidence="2">
    <location>
        <begin position="205"/>
        <end position="227"/>
    </location>
</feature>
<reference evidence="4" key="1">
    <citation type="journal article" date="2016" name="Proc. Natl. Acad. Sci. U.S.A.">
        <title>Comparative genomics of biotechnologically important yeasts.</title>
        <authorList>
            <person name="Riley R."/>
            <person name="Haridas S."/>
            <person name="Wolfe K.H."/>
            <person name="Lopes M.R."/>
            <person name="Hittinger C.T."/>
            <person name="Goeker M."/>
            <person name="Salamov A.A."/>
            <person name="Wisecaver J.H."/>
            <person name="Long T.M."/>
            <person name="Calvey C.H."/>
            <person name="Aerts A.L."/>
            <person name="Barry K.W."/>
            <person name="Choi C."/>
            <person name="Clum A."/>
            <person name="Coughlan A.Y."/>
            <person name="Deshpande S."/>
            <person name="Douglass A.P."/>
            <person name="Hanson S.J."/>
            <person name="Klenk H.-P."/>
            <person name="LaButti K.M."/>
            <person name="Lapidus A."/>
            <person name="Lindquist E.A."/>
            <person name="Lipzen A.M."/>
            <person name="Meier-Kolthoff J.P."/>
            <person name="Ohm R.A."/>
            <person name="Otillar R.P."/>
            <person name="Pangilinan J.L."/>
            <person name="Peng Y."/>
            <person name="Rokas A."/>
            <person name="Rosa C.A."/>
            <person name="Scheuner C."/>
            <person name="Sibirny A.A."/>
            <person name="Slot J.C."/>
            <person name="Stielow J.B."/>
            <person name="Sun H."/>
            <person name="Kurtzman C.P."/>
            <person name="Blackwell M."/>
            <person name="Grigoriev I.V."/>
            <person name="Jeffries T.W."/>
        </authorList>
    </citation>
    <scope>NUCLEOTIDE SEQUENCE</scope>
    <source>
        <strain evidence="4">NRRL Y-2460</strain>
    </source>
</reference>
<feature type="compositionally biased region" description="Low complexity" evidence="1">
    <location>
        <begin position="55"/>
        <end position="73"/>
    </location>
</feature>
<feature type="transmembrane region" description="Helical" evidence="2">
    <location>
        <begin position="182"/>
        <end position="199"/>
    </location>
</feature>
<feature type="region of interest" description="Disordered" evidence="1">
    <location>
        <begin position="1"/>
        <end position="73"/>
    </location>
</feature>
<name>A0A1E4U0F8_PACTA</name>
<evidence type="ECO:0008006" key="6">
    <source>
        <dbReference type="Google" id="ProtNLM"/>
    </source>
</evidence>
<accession>A0A1E4U0F8</accession>
<keyword evidence="2" id="KW-0812">Transmembrane</keyword>
<feature type="compositionally biased region" description="Polar residues" evidence="1">
    <location>
        <begin position="24"/>
        <end position="35"/>
    </location>
</feature>
<keyword evidence="2" id="KW-0472">Membrane</keyword>
<evidence type="ECO:0000313" key="5">
    <source>
        <dbReference type="Proteomes" id="UP000094236"/>
    </source>
</evidence>
<evidence type="ECO:0000256" key="1">
    <source>
        <dbReference type="SAM" id="MobiDB-lite"/>
    </source>
</evidence>
<dbReference type="Proteomes" id="UP000094236">
    <property type="component" value="Unassembled WGS sequence"/>
</dbReference>
<dbReference type="InterPro" id="IPR037997">
    <property type="entry name" value="Dgk1-like"/>
</dbReference>
<reference evidence="5" key="2">
    <citation type="submission" date="2016-05" db="EMBL/GenBank/DDBJ databases">
        <title>Comparative genomics of biotechnologically important yeasts.</title>
        <authorList>
            <consortium name="DOE Joint Genome Institute"/>
            <person name="Riley R."/>
            <person name="Haridas S."/>
            <person name="Wolfe K.H."/>
            <person name="Lopes M.R."/>
            <person name="Hittinger C.T."/>
            <person name="Goker M."/>
            <person name="Salamov A."/>
            <person name="Wisecaver J."/>
            <person name="Long T.M."/>
            <person name="Aerts A.L."/>
            <person name="Barry K."/>
            <person name="Choi C."/>
            <person name="Clum A."/>
            <person name="Coughlan A.Y."/>
            <person name="Deshpande S."/>
            <person name="Douglass A.P."/>
            <person name="Hanson S.J."/>
            <person name="Klenk H.-P."/>
            <person name="Labutti K."/>
            <person name="Lapidus A."/>
            <person name="Lindquist E."/>
            <person name="Lipzen A."/>
            <person name="Meier-Kolthoff J.P."/>
            <person name="Ohm R.A."/>
            <person name="Otillar R.P."/>
            <person name="Pangilinan J."/>
            <person name="Peng Y."/>
            <person name="Rokas A."/>
            <person name="Rosa C.A."/>
            <person name="Scheuner C."/>
            <person name="Sibirny A.A."/>
            <person name="Slot J.C."/>
            <person name="Stielow J.B."/>
            <person name="Sun H."/>
            <person name="Kurtzman C.P."/>
            <person name="Blackwell M."/>
            <person name="Grigoriev I.V."/>
            <person name="Jeffries T.W."/>
        </authorList>
    </citation>
    <scope>NUCLEOTIDE SEQUENCE [LARGE SCALE GENOMIC DNA]</scope>
    <source>
        <strain evidence="5">NRRL Y-2460</strain>
    </source>
</reference>
<gene>
    <name evidence="4" type="ORF">PACTADRAFT_47391</name>
    <name evidence="3" type="ORF">PACTADRAFT_52152</name>
</gene>
<keyword evidence="2" id="KW-1133">Transmembrane helix</keyword>
<dbReference type="EMBL" id="KV454011">
    <property type="protein sequence ID" value="ODV97479.1"/>
    <property type="molecule type" value="Genomic_DNA"/>
</dbReference>
<evidence type="ECO:0000313" key="3">
    <source>
        <dbReference type="EMBL" id="ODV93088.1"/>
    </source>
</evidence>
<organism evidence="4 5">
    <name type="scientific">Pachysolen tannophilus NRRL Y-2460</name>
    <dbReference type="NCBI Taxonomy" id="669874"/>
    <lineage>
        <taxon>Eukaryota</taxon>
        <taxon>Fungi</taxon>
        <taxon>Dikarya</taxon>
        <taxon>Ascomycota</taxon>
        <taxon>Saccharomycotina</taxon>
        <taxon>Pichiomycetes</taxon>
        <taxon>Pachysolenaceae</taxon>
        <taxon>Pachysolen</taxon>
    </lineage>
</organism>